<feature type="domain" description="Reverse transcriptase Ty1/copia-type" evidence="2">
    <location>
        <begin position="919"/>
        <end position="970"/>
    </location>
</feature>
<gene>
    <name evidence="3" type="ORF">Tci_054948</name>
</gene>
<dbReference type="PANTHER" id="PTHR35317:SF23">
    <property type="entry name" value="OS04G0629600 PROTEIN"/>
    <property type="match status" value="1"/>
</dbReference>
<proteinExistence type="predicted"/>
<dbReference type="InterPro" id="IPR013103">
    <property type="entry name" value="RVT_2"/>
</dbReference>
<organism evidence="3">
    <name type="scientific">Tanacetum cinerariifolium</name>
    <name type="common">Dalmatian daisy</name>
    <name type="synonym">Chrysanthemum cinerariifolium</name>
    <dbReference type="NCBI Taxonomy" id="118510"/>
    <lineage>
        <taxon>Eukaryota</taxon>
        <taxon>Viridiplantae</taxon>
        <taxon>Streptophyta</taxon>
        <taxon>Embryophyta</taxon>
        <taxon>Tracheophyta</taxon>
        <taxon>Spermatophyta</taxon>
        <taxon>Magnoliopsida</taxon>
        <taxon>eudicotyledons</taxon>
        <taxon>Gunneridae</taxon>
        <taxon>Pentapetalae</taxon>
        <taxon>asterids</taxon>
        <taxon>campanulids</taxon>
        <taxon>Asterales</taxon>
        <taxon>Asteraceae</taxon>
        <taxon>Asteroideae</taxon>
        <taxon>Anthemideae</taxon>
        <taxon>Anthemidinae</taxon>
        <taxon>Tanacetum</taxon>
    </lineage>
</organism>
<feature type="region of interest" description="Disordered" evidence="1">
    <location>
        <begin position="356"/>
        <end position="385"/>
    </location>
</feature>
<dbReference type="Pfam" id="PF14223">
    <property type="entry name" value="Retrotran_gag_2"/>
    <property type="match status" value="2"/>
</dbReference>
<protein>
    <recommendedName>
        <fullName evidence="2">Reverse transcriptase Ty1/copia-type domain-containing protein</fullName>
    </recommendedName>
</protein>
<feature type="domain" description="Reverse transcriptase Ty1/copia-type" evidence="2">
    <location>
        <begin position="849"/>
        <end position="913"/>
    </location>
</feature>
<evidence type="ECO:0000313" key="3">
    <source>
        <dbReference type="EMBL" id="GEU82970.1"/>
    </source>
</evidence>
<dbReference type="PANTHER" id="PTHR35317">
    <property type="entry name" value="OS04G0629600 PROTEIN"/>
    <property type="match status" value="1"/>
</dbReference>
<feature type="region of interest" description="Disordered" evidence="1">
    <location>
        <begin position="616"/>
        <end position="639"/>
    </location>
</feature>
<name>A0A6L2NA54_TANCI</name>
<evidence type="ECO:0000256" key="1">
    <source>
        <dbReference type="SAM" id="MobiDB-lite"/>
    </source>
</evidence>
<dbReference type="Pfam" id="PF07727">
    <property type="entry name" value="RVT_2"/>
    <property type="match status" value="2"/>
</dbReference>
<sequence length="1461" mass="165244">MMDDLNITMEEYIRLEEEKAPRHGKVYNWETATYGKIWYDEDIHDLRYAETEFPAIVYNDALTSEVMLSCKPTSSIMSAAKLPRLNPNEFDLWKMRIEQYFLMTDYSLWDVILNGDSPAPTRVIEGVIQPVAPTTAEQRLARKNELNARGTLLMALPDKHQLKFNIHKDAKTLMEAIEKRFGGNKETKKVQKTLIEQQYKNFTGFSSESLDQIHDKLQKLINHLKIYEAEVKSSSSASTSTQNIAFVSSTNTDSTNEPVSAAASVFAVSEKIHVSALLNVDTLNCDFYEKKMAQTSVISYAPRGHHHHYASMTPINPQKHVVPTVVLTKFKLVSITATRPVTAVILKSHVTRPRPVKPIVTKPYSPPRRHINRSPSPKASNFPPKVTTVKVPHRLARKNELKARGTLLMALPDKHQLKFNIHKDAKTLMEAIEKRFGGNKETKKVQKTLLKQQYKNFTGFSSESLDQIHDKLQKLINHLKIYEAEVKSSSSASTSTQNIAFVSSTNTDSTNEPVSAAASVFAVSAKIHVSALLNVDTLNCDFYKKKMTQTSVMSHAPRGHHHHYASMTPINPQKHVVPTVVLTKFNLVSIIAARPVTAVVLKSHVTRPRLVKPIVTKPYSPPRRHINRSPSPKASNFPPKVTAVKVPHVNAAKIMNYQPVTVGNQSNLSAGVQEQFDPEKAGEERVQQYVLFPVWSSGYTNPQNTDVDAALEVKEPEFEGTRPQSEVHVSLSSTAHINEDNAAISLVLAVGQISTNNTNTFSAAGPSNAVVQADFNNLETSITISPIPTTRVHKDHPVTQIIGDLSLATQRRSMIRVAKDQGRLTQINNDDFHTCMFAYFLSQEEPKRKVWVLVDLPHGKRAICTKWVFRNKKDKRGVVVRNKARLIAQGHTQEEGIDYEEVFAPIARIEAIRFEDPDYPDKVYKVVKALYGLHQAPRAWYETLANYLLEIGFLRGNIDHTLFIKWQKDGKSASTPIDTEKPLLKDLDGMLVAQQVDESAVELNDDNVYAVGVADEGVAEVNVDVVPAAIDEPSIPSPTLSTQPPHQSQDIPSTSQIAQALEIPKLKQRVKKLERRNKLKVPKLRRLKRVGTSQKDISKDVVVDAEIKENDEVEPSELQELVELVTTAKLITEVVIAAGATITVAAPQLTTAAAPTLTTAHSATRKGNGVVIRDPEETATPSTIIHTEAKSKDKGKWILVEKTKPLKKQAQIKQDEAYDRELEAELNKNIDWDEVIDHVQRKEKEENAVKRNVAGFKMDYFKRMTYDDIRSIFKKKFNSNVAFLDKTKKQMEEEDSRALKRIIPNDEDDVYTDATPLARKVPVVDYEIYIKNNKPYYKIIRANGSPQLFLSFLSLLRNFDREELEVFWELVKERSSMEESKNSSWFSKGQKLEIVRVLWSAHYHIYLYTDDLLVERRYPLTRLTLDQMLNNVRLEVEEESDLSLELLRFIRRQQQEGFRLE</sequence>
<accession>A0A6L2NA54</accession>
<reference evidence="3" key="1">
    <citation type="journal article" date="2019" name="Sci. Rep.">
        <title>Draft genome of Tanacetum cinerariifolium, the natural source of mosquito coil.</title>
        <authorList>
            <person name="Yamashiro T."/>
            <person name="Shiraishi A."/>
            <person name="Satake H."/>
            <person name="Nakayama K."/>
        </authorList>
    </citation>
    <scope>NUCLEOTIDE SEQUENCE</scope>
</reference>
<comment type="caution">
    <text evidence="3">The sequence shown here is derived from an EMBL/GenBank/DDBJ whole genome shotgun (WGS) entry which is preliminary data.</text>
</comment>
<evidence type="ECO:0000259" key="2">
    <source>
        <dbReference type="Pfam" id="PF07727"/>
    </source>
</evidence>
<dbReference type="EMBL" id="BKCJ010008588">
    <property type="protein sequence ID" value="GEU82970.1"/>
    <property type="molecule type" value="Genomic_DNA"/>
</dbReference>